<dbReference type="OMA" id="VERKCCK"/>
<evidence type="ECO:0000256" key="1">
    <source>
        <dbReference type="SAM" id="Coils"/>
    </source>
</evidence>
<name>D8T5B0_SELML</name>
<dbReference type="InParanoid" id="D8T5B0"/>
<evidence type="ECO:0000256" key="3">
    <source>
        <dbReference type="SAM" id="Phobius"/>
    </source>
</evidence>
<protein>
    <submittedName>
        <fullName evidence="4">Uncharacterized protein</fullName>
    </submittedName>
</protein>
<feature type="transmembrane region" description="Helical" evidence="3">
    <location>
        <begin position="132"/>
        <end position="152"/>
    </location>
</feature>
<keyword evidence="3" id="KW-1133">Transmembrane helix</keyword>
<proteinExistence type="predicted"/>
<accession>D8T5B0</accession>
<evidence type="ECO:0000256" key="2">
    <source>
        <dbReference type="SAM" id="MobiDB-lite"/>
    </source>
</evidence>
<dbReference type="Gramene" id="EFJ08110">
    <property type="protein sequence ID" value="EFJ08110"/>
    <property type="gene ID" value="SELMODRAFT_429182"/>
</dbReference>
<dbReference type="Proteomes" id="UP000001514">
    <property type="component" value="Unassembled WGS sequence"/>
</dbReference>
<keyword evidence="5" id="KW-1185">Reference proteome</keyword>
<keyword evidence="3" id="KW-0812">Transmembrane</keyword>
<organism evidence="5">
    <name type="scientific">Selaginella moellendorffii</name>
    <name type="common">Spikemoss</name>
    <dbReference type="NCBI Taxonomy" id="88036"/>
    <lineage>
        <taxon>Eukaryota</taxon>
        <taxon>Viridiplantae</taxon>
        <taxon>Streptophyta</taxon>
        <taxon>Embryophyta</taxon>
        <taxon>Tracheophyta</taxon>
        <taxon>Lycopodiopsida</taxon>
        <taxon>Selaginellales</taxon>
        <taxon>Selaginellaceae</taxon>
        <taxon>Selaginella</taxon>
    </lineage>
</organism>
<dbReference type="EMBL" id="GL377677">
    <property type="protein sequence ID" value="EFJ08110.1"/>
    <property type="molecule type" value="Genomic_DNA"/>
</dbReference>
<dbReference type="HOGENOM" id="CLU_063983_0_0_1"/>
<feature type="region of interest" description="Disordered" evidence="2">
    <location>
        <begin position="88"/>
        <end position="126"/>
    </location>
</feature>
<evidence type="ECO:0000313" key="4">
    <source>
        <dbReference type="EMBL" id="EFJ08110.1"/>
    </source>
</evidence>
<dbReference type="AlphaFoldDB" id="D8T5B0"/>
<reference evidence="4 5" key="1">
    <citation type="journal article" date="2011" name="Science">
        <title>The Selaginella genome identifies genetic changes associated with the evolution of vascular plants.</title>
        <authorList>
            <person name="Banks J.A."/>
            <person name="Nishiyama T."/>
            <person name="Hasebe M."/>
            <person name="Bowman J.L."/>
            <person name="Gribskov M."/>
            <person name="dePamphilis C."/>
            <person name="Albert V.A."/>
            <person name="Aono N."/>
            <person name="Aoyama T."/>
            <person name="Ambrose B.A."/>
            <person name="Ashton N.W."/>
            <person name="Axtell M.J."/>
            <person name="Barker E."/>
            <person name="Barker M.S."/>
            <person name="Bennetzen J.L."/>
            <person name="Bonawitz N.D."/>
            <person name="Chapple C."/>
            <person name="Cheng C."/>
            <person name="Correa L.G."/>
            <person name="Dacre M."/>
            <person name="DeBarry J."/>
            <person name="Dreyer I."/>
            <person name="Elias M."/>
            <person name="Engstrom E.M."/>
            <person name="Estelle M."/>
            <person name="Feng L."/>
            <person name="Finet C."/>
            <person name="Floyd S.K."/>
            <person name="Frommer W.B."/>
            <person name="Fujita T."/>
            <person name="Gramzow L."/>
            <person name="Gutensohn M."/>
            <person name="Harholt J."/>
            <person name="Hattori M."/>
            <person name="Heyl A."/>
            <person name="Hirai T."/>
            <person name="Hiwatashi Y."/>
            <person name="Ishikawa M."/>
            <person name="Iwata M."/>
            <person name="Karol K.G."/>
            <person name="Koehler B."/>
            <person name="Kolukisaoglu U."/>
            <person name="Kubo M."/>
            <person name="Kurata T."/>
            <person name="Lalonde S."/>
            <person name="Li K."/>
            <person name="Li Y."/>
            <person name="Litt A."/>
            <person name="Lyons E."/>
            <person name="Manning G."/>
            <person name="Maruyama T."/>
            <person name="Michael T.P."/>
            <person name="Mikami K."/>
            <person name="Miyazaki S."/>
            <person name="Morinaga S."/>
            <person name="Murata T."/>
            <person name="Mueller-Roeber B."/>
            <person name="Nelson D.R."/>
            <person name="Obara M."/>
            <person name="Oguri Y."/>
            <person name="Olmstead R.G."/>
            <person name="Onodera N."/>
            <person name="Petersen B.L."/>
            <person name="Pils B."/>
            <person name="Prigge M."/>
            <person name="Rensing S.A."/>
            <person name="Riano-Pachon D.M."/>
            <person name="Roberts A.W."/>
            <person name="Sato Y."/>
            <person name="Scheller H.V."/>
            <person name="Schulz B."/>
            <person name="Schulz C."/>
            <person name="Shakirov E.V."/>
            <person name="Shibagaki N."/>
            <person name="Shinohara N."/>
            <person name="Shippen D.E."/>
            <person name="Soerensen I."/>
            <person name="Sotooka R."/>
            <person name="Sugimoto N."/>
            <person name="Sugita M."/>
            <person name="Sumikawa N."/>
            <person name="Tanurdzic M."/>
            <person name="Theissen G."/>
            <person name="Ulvskov P."/>
            <person name="Wakazuki S."/>
            <person name="Weng J.K."/>
            <person name="Willats W.W."/>
            <person name="Wipf D."/>
            <person name="Wolf P.G."/>
            <person name="Yang L."/>
            <person name="Zimmer A.D."/>
            <person name="Zhu Q."/>
            <person name="Mitros T."/>
            <person name="Hellsten U."/>
            <person name="Loque D."/>
            <person name="Otillar R."/>
            <person name="Salamov A."/>
            <person name="Schmutz J."/>
            <person name="Shapiro H."/>
            <person name="Lindquist E."/>
            <person name="Lucas S."/>
            <person name="Rokhsar D."/>
            <person name="Grigoriev I.V."/>
        </authorList>
    </citation>
    <scope>NUCLEOTIDE SEQUENCE [LARGE SCALE GENOMIC DNA]</scope>
</reference>
<feature type="compositionally biased region" description="Acidic residues" evidence="2">
    <location>
        <begin position="108"/>
        <end position="117"/>
    </location>
</feature>
<dbReference type="eggNOG" id="ENOG502SB5T">
    <property type="taxonomic scope" value="Eukaryota"/>
</dbReference>
<feature type="coiled-coil region" evidence="1">
    <location>
        <begin position="36"/>
        <end position="63"/>
    </location>
</feature>
<keyword evidence="1" id="KW-0175">Coiled coil</keyword>
<sequence>MAATNGWALCFVNPSSIVKARRRFLARAGEAADVDKEELAAKLAAAQAEAQILRKELAKRKEVDLAKLKPAVPDRRVDGTGYRETLLSVPGEGEKPEEWGLTEAKLQEEEEVLEEDSQEKKEEDEGNENATVYRRLLIGVGLSVVAIGLAFFKPPAGLIKPPKPLVFYVLRIMQLKQQLIDLEASTSDTKTVLAQLEQIYRSAGDWKDNCLSAAAWLDGDAADKASSLAYSIYDYLQQAQYNNYFDAIGQPSEAAQLEFVRFSLQSTKVLYFFQKKKKKKKTCCPRSYSRVPVLCADGDTERGSNESKRFAAIKKITRVERKCCKHMGTVVGAYACLRMPLQQESVSLELALPNACRLIYGCLLHKPNA</sequence>
<keyword evidence="3" id="KW-0472">Membrane</keyword>
<dbReference type="KEGG" id="smo:SELMODRAFT_429182"/>
<evidence type="ECO:0000313" key="5">
    <source>
        <dbReference type="Proteomes" id="UP000001514"/>
    </source>
</evidence>
<gene>
    <name evidence="4" type="ORF">SELMODRAFT_429182</name>
</gene>